<dbReference type="Proteomes" id="UP000663829">
    <property type="component" value="Unassembled WGS sequence"/>
</dbReference>
<organism evidence="3 5">
    <name type="scientific">Didymodactylos carnosus</name>
    <dbReference type="NCBI Taxonomy" id="1234261"/>
    <lineage>
        <taxon>Eukaryota</taxon>
        <taxon>Metazoa</taxon>
        <taxon>Spiralia</taxon>
        <taxon>Gnathifera</taxon>
        <taxon>Rotifera</taxon>
        <taxon>Eurotatoria</taxon>
        <taxon>Bdelloidea</taxon>
        <taxon>Philodinida</taxon>
        <taxon>Philodinidae</taxon>
        <taxon>Didymodactylos</taxon>
    </lineage>
</organism>
<dbReference type="PANTHER" id="PTHR24104:SF25">
    <property type="entry name" value="PROTEIN LIN-41"/>
    <property type="match status" value="1"/>
</dbReference>
<dbReference type="SUPFAM" id="SSF101898">
    <property type="entry name" value="NHL repeat"/>
    <property type="match status" value="1"/>
</dbReference>
<dbReference type="PANTHER" id="PTHR24104">
    <property type="entry name" value="E3 UBIQUITIN-PROTEIN LIGASE NHLRC1-RELATED"/>
    <property type="match status" value="1"/>
</dbReference>
<dbReference type="Gene3D" id="2.120.10.30">
    <property type="entry name" value="TolB, C-terminal domain"/>
    <property type="match status" value="2"/>
</dbReference>
<gene>
    <name evidence="3" type="ORF">GPM918_LOCUS24056</name>
    <name evidence="4" type="ORF">SRO942_LOCUS24055</name>
</gene>
<reference evidence="3" key="1">
    <citation type="submission" date="2021-02" db="EMBL/GenBank/DDBJ databases">
        <authorList>
            <person name="Nowell W R."/>
        </authorList>
    </citation>
    <scope>NUCLEOTIDE SEQUENCE</scope>
</reference>
<feature type="repeat" description="NHL" evidence="2">
    <location>
        <begin position="157"/>
        <end position="196"/>
    </location>
</feature>
<name>A0A814WWE1_9BILA</name>
<dbReference type="EMBL" id="CAJOBC010008830">
    <property type="protein sequence ID" value="CAF3972039.1"/>
    <property type="molecule type" value="Genomic_DNA"/>
</dbReference>
<dbReference type="OrthoDB" id="9975222at2759"/>
<dbReference type="InterPro" id="IPR050952">
    <property type="entry name" value="TRIM-NHL_E3_ligases"/>
</dbReference>
<evidence type="ECO:0000313" key="4">
    <source>
        <dbReference type="EMBL" id="CAF3972039.1"/>
    </source>
</evidence>
<evidence type="ECO:0000256" key="1">
    <source>
        <dbReference type="ARBA" id="ARBA00022737"/>
    </source>
</evidence>
<dbReference type="Proteomes" id="UP000681722">
    <property type="component" value="Unassembled WGS sequence"/>
</dbReference>
<evidence type="ECO:0000313" key="5">
    <source>
        <dbReference type="Proteomes" id="UP000663829"/>
    </source>
</evidence>
<dbReference type="AlphaFoldDB" id="A0A814WWE1"/>
<proteinExistence type="predicted"/>
<dbReference type="InterPro" id="IPR001258">
    <property type="entry name" value="NHL_repeat"/>
</dbReference>
<dbReference type="EMBL" id="CAJNOQ010008829">
    <property type="protein sequence ID" value="CAF1207872.1"/>
    <property type="molecule type" value="Genomic_DNA"/>
</dbReference>
<dbReference type="PROSITE" id="PS51125">
    <property type="entry name" value="NHL"/>
    <property type="match status" value="1"/>
</dbReference>
<dbReference type="InterPro" id="IPR011042">
    <property type="entry name" value="6-blade_b-propeller_TolB-like"/>
</dbReference>
<protein>
    <submittedName>
        <fullName evidence="3">Uncharacterized protein</fullName>
    </submittedName>
</protein>
<evidence type="ECO:0000256" key="2">
    <source>
        <dbReference type="PROSITE-ProRule" id="PRU00504"/>
    </source>
</evidence>
<dbReference type="GO" id="GO:0008270">
    <property type="term" value="F:zinc ion binding"/>
    <property type="evidence" value="ECO:0007669"/>
    <property type="project" value="UniProtKB-KW"/>
</dbReference>
<dbReference type="Pfam" id="PF01436">
    <property type="entry name" value="NHL"/>
    <property type="match status" value="1"/>
</dbReference>
<keyword evidence="1" id="KW-0677">Repeat</keyword>
<comment type="caution">
    <text evidence="3">The sequence shown here is derived from an EMBL/GenBank/DDBJ whole genome shotgun (WGS) entry which is preliminary data.</text>
</comment>
<sequence length="358" mass="41166">MEHDLTKRRPSIIPGTLPLLGSWTPTIPSLEEEEYSSESSLLSYLPPISTYDTKPCLTIKKFSSSTISQTSIAHTYGICLLDTDDEQLIVCDHYNNRIIMFNSNDGSLIDIFRQISVPENVCIRPHHPQQIYITKAHSLNLYDIEKKQIIQKLGSEESGHANNRFNIPCGIVVDPTNGEIYMCDSWNHRICVFSPDFRYVNRRWYLHRWEQPTFKVKPNFIAINGKQCAVTCDDAPIYRGAVYMFDKMGYINKIYDHETKKPGPCQLNVPHGILLDENGNWLTVCYSDQDARCVHRTAVENNNNDEEQCEDEITYFRSKELKGGSGLAIKRDQTIIIGDRDDNKLLFFKQKIDQSKKS</sequence>
<evidence type="ECO:0000313" key="3">
    <source>
        <dbReference type="EMBL" id="CAF1207872.1"/>
    </source>
</evidence>
<keyword evidence="5" id="KW-1185">Reference proteome</keyword>
<accession>A0A814WWE1</accession>